<evidence type="ECO:0000256" key="1">
    <source>
        <dbReference type="SAM" id="MobiDB-lite"/>
    </source>
</evidence>
<dbReference type="Gene3D" id="1.20.1250.20">
    <property type="entry name" value="MFS general substrate transporter like domains"/>
    <property type="match status" value="1"/>
</dbReference>
<feature type="transmembrane region" description="Helical" evidence="2">
    <location>
        <begin position="180"/>
        <end position="200"/>
    </location>
</feature>
<reference evidence="3 4" key="1">
    <citation type="journal article" date="2018" name="BMC Genomics">
        <title>Comparative genomics of the wheat fungal pathogen Pyrenophora tritici-repentis reveals chromosomal variations and genome plasticity.</title>
        <authorList>
            <person name="Moolhuijzen P."/>
            <person name="See P.T."/>
            <person name="Hane J.K."/>
            <person name="Shi G."/>
            <person name="Liu Z."/>
            <person name="Oliver R.P."/>
            <person name="Moffat C.S."/>
        </authorList>
    </citation>
    <scope>NUCLEOTIDE SEQUENCE [LARGE SCALE GENOMIC DNA]</scope>
    <source>
        <strain evidence="3">M4</strain>
    </source>
</reference>
<feature type="region of interest" description="Disordered" evidence="1">
    <location>
        <begin position="26"/>
        <end position="50"/>
    </location>
</feature>
<feature type="transmembrane region" description="Helical" evidence="2">
    <location>
        <begin position="101"/>
        <end position="120"/>
    </location>
</feature>
<keyword evidence="2" id="KW-0812">Transmembrane</keyword>
<gene>
    <name evidence="3" type="ORF">PtrM4_023800</name>
</gene>
<dbReference type="AlphaFoldDB" id="A0A5M9LRF9"/>
<evidence type="ECO:0000313" key="3">
    <source>
        <dbReference type="EMBL" id="KAF7578140.1"/>
    </source>
</evidence>
<dbReference type="SUPFAM" id="SSF103473">
    <property type="entry name" value="MFS general substrate transporter"/>
    <property type="match status" value="1"/>
</dbReference>
<dbReference type="RefSeq" id="XP_001932187.1">
    <property type="nucleotide sequence ID" value="XM_001932152.1"/>
</dbReference>
<dbReference type="OrthoDB" id="410267at2759"/>
<keyword evidence="2" id="KW-1133">Transmembrane helix</keyword>
<dbReference type="InterPro" id="IPR050327">
    <property type="entry name" value="Proton-linked_MCT"/>
</dbReference>
<comment type="caution">
    <text evidence="3">The sequence shown here is derived from an EMBL/GenBank/DDBJ whole genome shotgun (WGS) entry which is preliminary data.</text>
</comment>
<keyword evidence="2" id="KW-0472">Membrane</keyword>
<feature type="transmembrane region" description="Helical" evidence="2">
    <location>
        <begin position="212"/>
        <end position="232"/>
    </location>
</feature>
<proteinExistence type="predicted"/>
<dbReference type="PANTHER" id="PTHR11360">
    <property type="entry name" value="MONOCARBOXYLATE TRANSPORTER"/>
    <property type="match status" value="1"/>
</dbReference>
<evidence type="ECO:0000256" key="2">
    <source>
        <dbReference type="SAM" id="Phobius"/>
    </source>
</evidence>
<protein>
    <submittedName>
        <fullName evidence="3">ProP, Permease major facilitator superfamily</fullName>
    </submittedName>
</protein>
<dbReference type="Proteomes" id="UP000245464">
    <property type="component" value="Chromosome 1"/>
</dbReference>
<dbReference type="PANTHER" id="PTHR11360:SF177">
    <property type="entry name" value="RIBOFLAVIN TRANSPORTER MCH5"/>
    <property type="match status" value="1"/>
</dbReference>
<feature type="transmembrane region" description="Helical" evidence="2">
    <location>
        <begin position="59"/>
        <end position="81"/>
    </location>
</feature>
<name>A0A5M9LRF9_9PLEO</name>
<dbReference type="InterPro" id="IPR036259">
    <property type="entry name" value="MFS_trans_sf"/>
</dbReference>
<dbReference type="KEGG" id="ptrr:6339328"/>
<dbReference type="OMA" id="NDERWTF"/>
<accession>A0A5M9LRF9</accession>
<feature type="compositionally biased region" description="Polar residues" evidence="1">
    <location>
        <begin position="26"/>
        <end position="41"/>
    </location>
</feature>
<dbReference type="EMBL" id="NQIK02000001">
    <property type="protein sequence ID" value="KAF7578140.1"/>
    <property type="molecule type" value="Genomic_DNA"/>
</dbReference>
<dbReference type="GeneID" id="6339328"/>
<sequence>MASIPQLSISSTDVPLLYEEKGHLSQTHHSPYNQNPSSQNKAPPPLSNTPEPTYPEGGLLAWSVVLGAFSGISASIGIYNSSGIFEAYVSTELLPDLSKTSIGWIFGIYTFVTWFLGVQIRPTALMVAERVCTLWGIFALSRCTEYYQALAFSILNATGSSLLVTPANASVAHWFNTCRGLASGAAFVGGSFGGVIFPLLLQSLIPKIACPWSLRVLGLILLLLCDTSVVLCRSRLPPRNGAATTWRDTLSSHRSSWDGTGAMAVTTVGIVLTDLAYFIPVTYVPGYYFARQGLGSGMALTGEAAFTY</sequence>
<evidence type="ECO:0000313" key="4">
    <source>
        <dbReference type="Proteomes" id="UP000245464"/>
    </source>
</evidence>
<organism evidence="3 4">
    <name type="scientific">Pyrenophora tritici-repentis</name>
    <dbReference type="NCBI Taxonomy" id="45151"/>
    <lineage>
        <taxon>Eukaryota</taxon>
        <taxon>Fungi</taxon>
        <taxon>Dikarya</taxon>
        <taxon>Ascomycota</taxon>
        <taxon>Pezizomycotina</taxon>
        <taxon>Dothideomycetes</taxon>
        <taxon>Pleosporomycetidae</taxon>
        <taxon>Pleosporales</taxon>
        <taxon>Pleosporineae</taxon>
        <taxon>Pleosporaceae</taxon>
        <taxon>Pyrenophora</taxon>
    </lineage>
</organism>